<reference evidence="2 3" key="1">
    <citation type="submission" date="2015-07" db="EMBL/GenBank/DDBJ databases">
        <title>Fjat-14205 dsm 2895.</title>
        <authorList>
            <person name="Liu B."/>
            <person name="Wang J."/>
            <person name="Zhu Y."/>
            <person name="Liu G."/>
            <person name="Chen Q."/>
            <person name="Chen Z."/>
            <person name="Lan J."/>
            <person name="Che J."/>
            <person name="Ge C."/>
            <person name="Shi H."/>
            <person name="Pan Z."/>
            <person name="Liu X."/>
        </authorList>
    </citation>
    <scope>NUCLEOTIDE SEQUENCE [LARGE SCALE GENOMIC DNA]</scope>
    <source>
        <strain evidence="2 3">DSM 2895</strain>
    </source>
</reference>
<evidence type="ECO:0000259" key="1">
    <source>
        <dbReference type="PROSITE" id="PS51677"/>
    </source>
</evidence>
<dbReference type="AlphaFoldDB" id="A0A0D1WJP1"/>
<dbReference type="PROSITE" id="PS51677">
    <property type="entry name" value="NODB"/>
    <property type="match status" value="1"/>
</dbReference>
<dbReference type="Pfam" id="PF01522">
    <property type="entry name" value="Polysacc_deac_1"/>
    <property type="match status" value="1"/>
</dbReference>
<feature type="domain" description="NodB homology" evidence="1">
    <location>
        <begin position="1"/>
        <end position="64"/>
    </location>
</feature>
<dbReference type="Proteomes" id="UP000037269">
    <property type="component" value="Unassembled WGS sequence"/>
</dbReference>
<name>A0A0D1WJP1_ANEMI</name>
<keyword evidence="3" id="KW-1185">Reference proteome</keyword>
<dbReference type="SUPFAM" id="SSF88713">
    <property type="entry name" value="Glycoside hydrolase/deacetylase"/>
    <property type="match status" value="1"/>
</dbReference>
<sequence length="64" mass="7356">MKNGEIYSHANFPKLTDTEFHDQIIKADKLISQFAGYTPNIVRPPYGKVNEGQIQWLASQHKKL</sequence>
<dbReference type="Gene3D" id="3.20.20.370">
    <property type="entry name" value="Glycoside hydrolase/deacetylase"/>
    <property type="match status" value="1"/>
</dbReference>
<dbReference type="InterPro" id="IPR011330">
    <property type="entry name" value="Glyco_hydro/deAcase_b/a-brl"/>
</dbReference>
<dbReference type="GO" id="GO:0016810">
    <property type="term" value="F:hydrolase activity, acting on carbon-nitrogen (but not peptide) bonds"/>
    <property type="evidence" value="ECO:0007669"/>
    <property type="project" value="InterPro"/>
</dbReference>
<dbReference type="InterPro" id="IPR002509">
    <property type="entry name" value="NODB_dom"/>
</dbReference>
<accession>A0A0D1WJP1</accession>
<protein>
    <recommendedName>
        <fullName evidence="1">NodB homology domain-containing protein</fullName>
    </recommendedName>
</protein>
<evidence type="ECO:0000313" key="3">
    <source>
        <dbReference type="Proteomes" id="UP000037269"/>
    </source>
</evidence>
<organism evidence="2 3">
    <name type="scientific">Aneurinibacillus migulanus</name>
    <name type="common">Bacillus migulanus</name>
    <dbReference type="NCBI Taxonomy" id="47500"/>
    <lineage>
        <taxon>Bacteria</taxon>
        <taxon>Bacillati</taxon>
        <taxon>Bacillota</taxon>
        <taxon>Bacilli</taxon>
        <taxon>Bacillales</taxon>
        <taxon>Paenibacillaceae</taxon>
        <taxon>Aneurinibacillus group</taxon>
        <taxon>Aneurinibacillus</taxon>
    </lineage>
</organism>
<dbReference type="EMBL" id="LGUG01000004">
    <property type="protein sequence ID" value="KON96532.1"/>
    <property type="molecule type" value="Genomic_DNA"/>
</dbReference>
<dbReference type="STRING" id="47500.AF333_14680"/>
<gene>
    <name evidence="2" type="ORF">AF333_14680</name>
</gene>
<proteinExistence type="predicted"/>
<comment type="caution">
    <text evidence="2">The sequence shown here is derived from an EMBL/GenBank/DDBJ whole genome shotgun (WGS) entry which is preliminary data.</text>
</comment>
<evidence type="ECO:0000313" key="2">
    <source>
        <dbReference type="EMBL" id="KON96532.1"/>
    </source>
</evidence>
<dbReference type="PATRIC" id="fig|47500.8.peg.1746"/>
<dbReference type="GO" id="GO:0005975">
    <property type="term" value="P:carbohydrate metabolic process"/>
    <property type="evidence" value="ECO:0007669"/>
    <property type="project" value="InterPro"/>
</dbReference>